<accession>A0A2G7T4I9</accession>
<dbReference type="InterPro" id="IPR025455">
    <property type="entry name" value="DUF4276"/>
</dbReference>
<dbReference type="Pfam" id="PF14103">
    <property type="entry name" value="DUF4276"/>
    <property type="match status" value="1"/>
</dbReference>
<dbReference type="EMBL" id="PEKC01000080">
    <property type="protein sequence ID" value="PII34781.1"/>
    <property type="molecule type" value="Genomic_DNA"/>
</dbReference>
<evidence type="ECO:0008006" key="2">
    <source>
        <dbReference type="Google" id="ProtNLM"/>
    </source>
</evidence>
<evidence type="ECO:0000313" key="1">
    <source>
        <dbReference type="EMBL" id="PII34781.1"/>
    </source>
</evidence>
<dbReference type="AlphaFoldDB" id="A0A2G7T4I9"/>
<gene>
    <name evidence="1" type="ORF">CTI11_18400</name>
</gene>
<proteinExistence type="predicted"/>
<name>A0A2G7T4I9_9FLAO</name>
<protein>
    <recommendedName>
        <fullName evidence="2">DUF4276 domain-containing protein</fullName>
    </recommendedName>
</protein>
<organism evidence="1">
    <name type="scientific">Chryseobacterium sp. B5</name>
    <dbReference type="NCBI Taxonomy" id="2050562"/>
    <lineage>
        <taxon>Bacteria</taxon>
        <taxon>Pseudomonadati</taxon>
        <taxon>Bacteroidota</taxon>
        <taxon>Flavobacteriia</taxon>
        <taxon>Flavobacteriales</taxon>
        <taxon>Weeksellaceae</taxon>
        <taxon>Chryseobacterium group</taxon>
        <taxon>Chryseobacterium</taxon>
    </lineage>
</organism>
<reference evidence="1" key="1">
    <citation type="submission" date="2017-10" db="EMBL/GenBank/DDBJ databases">
        <title>Chryseobacterium sp. B5 is a hydrocarbonoclastic and plant growth promoting bacterium.</title>
        <authorList>
            <person name="Thijs S."/>
            <person name="Gkorezis P."/>
            <person name="Van Hamme J."/>
        </authorList>
    </citation>
    <scope>NUCLEOTIDE SEQUENCE</scope>
    <source>
        <strain evidence="1">B5</strain>
    </source>
</reference>
<sequence>MSMHIEVLVEDGSGARLVETLLPQIIGEQGQPHTWRIHDFKGIGRIPKGLGKKSDPVKMTLLDRLPGILRAHGKTHGIDAVVVVLDSDTRDCRQFLGELDAILQQCDPAPRTLFRLAIEEMEAWYLGDRQALIAAYPKAKKDVLARYRQDSVCGTWELLADAIHPGGHAAIKHAGWPLPGQIKHEWARNIGPHLDVERNESPSFGKFRDGLRRLTAGQG</sequence>
<comment type="caution">
    <text evidence="1">The sequence shown here is derived from an EMBL/GenBank/DDBJ whole genome shotgun (WGS) entry which is preliminary data.</text>
</comment>